<organism evidence="2 3">
    <name type="scientific">Dreissena polymorpha</name>
    <name type="common">Zebra mussel</name>
    <name type="synonym">Mytilus polymorpha</name>
    <dbReference type="NCBI Taxonomy" id="45954"/>
    <lineage>
        <taxon>Eukaryota</taxon>
        <taxon>Metazoa</taxon>
        <taxon>Spiralia</taxon>
        <taxon>Lophotrochozoa</taxon>
        <taxon>Mollusca</taxon>
        <taxon>Bivalvia</taxon>
        <taxon>Autobranchia</taxon>
        <taxon>Heteroconchia</taxon>
        <taxon>Euheterodonta</taxon>
        <taxon>Imparidentia</taxon>
        <taxon>Neoheterodontei</taxon>
        <taxon>Myida</taxon>
        <taxon>Dreissenoidea</taxon>
        <taxon>Dreissenidae</taxon>
        <taxon>Dreissena</taxon>
    </lineage>
</organism>
<sequence>MTSLCKMWTSSFTWQQGHHRWRQCKGDQHENQQSQPSLRNVEAHLEDHKS</sequence>
<feature type="region of interest" description="Disordered" evidence="1">
    <location>
        <begin position="24"/>
        <end position="50"/>
    </location>
</feature>
<reference evidence="2" key="1">
    <citation type="journal article" date="2019" name="bioRxiv">
        <title>The Genome of the Zebra Mussel, Dreissena polymorpha: A Resource for Invasive Species Research.</title>
        <authorList>
            <person name="McCartney M.A."/>
            <person name="Auch B."/>
            <person name="Kono T."/>
            <person name="Mallez S."/>
            <person name="Zhang Y."/>
            <person name="Obille A."/>
            <person name="Becker A."/>
            <person name="Abrahante J.E."/>
            <person name="Garbe J."/>
            <person name="Badalamenti J.P."/>
            <person name="Herman A."/>
            <person name="Mangelson H."/>
            <person name="Liachko I."/>
            <person name="Sullivan S."/>
            <person name="Sone E.D."/>
            <person name="Koren S."/>
            <person name="Silverstein K.A.T."/>
            <person name="Beckman K.B."/>
            <person name="Gohl D.M."/>
        </authorList>
    </citation>
    <scope>NUCLEOTIDE SEQUENCE</scope>
    <source>
        <strain evidence="2">Duluth1</strain>
        <tissue evidence="2">Whole animal</tissue>
    </source>
</reference>
<evidence type="ECO:0000313" key="3">
    <source>
        <dbReference type="Proteomes" id="UP000828390"/>
    </source>
</evidence>
<dbReference type="AlphaFoldDB" id="A0A9D4KEN0"/>
<dbReference type="Proteomes" id="UP000828390">
    <property type="component" value="Unassembled WGS sequence"/>
</dbReference>
<evidence type="ECO:0000313" key="2">
    <source>
        <dbReference type="EMBL" id="KAH3838128.1"/>
    </source>
</evidence>
<reference evidence="2" key="2">
    <citation type="submission" date="2020-11" db="EMBL/GenBank/DDBJ databases">
        <authorList>
            <person name="McCartney M.A."/>
            <person name="Auch B."/>
            <person name="Kono T."/>
            <person name="Mallez S."/>
            <person name="Becker A."/>
            <person name="Gohl D.M."/>
            <person name="Silverstein K.A.T."/>
            <person name="Koren S."/>
            <person name="Bechman K.B."/>
            <person name="Herman A."/>
            <person name="Abrahante J.E."/>
            <person name="Garbe J."/>
        </authorList>
    </citation>
    <scope>NUCLEOTIDE SEQUENCE</scope>
    <source>
        <strain evidence="2">Duluth1</strain>
        <tissue evidence="2">Whole animal</tissue>
    </source>
</reference>
<accession>A0A9D4KEN0</accession>
<evidence type="ECO:0000256" key="1">
    <source>
        <dbReference type="SAM" id="MobiDB-lite"/>
    </source>
</evidence>
<gene>
    <name evidence="2" type="ORF">DPMN_111534</name>
</gene>
<keyword evidence="3" id="KW-1185">Reference proteome</keyword>
<feature type="compositionally biased region" description="Basic and acidic residues" evidence="1">
    <location>
        <begin position="41"/>
        <end position="50"/>
    </location>
</feature>
<proteinExistence type="predicted"/>
<comment type="caution">
    <text evidence="2">The sequence shown here is derived from an EMBL/GenBank/DDBJ whole genome shotgun (WGS) entry which is preliminary data.</text>
</comment>
<dbReference type="EMBL" id="JAIWYP010000004">
    <property type="protein sequence ID" value="KAH3838128.1"/>
    <property type="molecule type" value="Genomic_DNA"/>
</dbReference>
<protein>
    <submittedName>
        <fullName evidence="2">Uncharacterized protein</fullName>
    </submittedName>
</protein>
<name>A0A9D4KEN0_DREPO</name>